<keyword evidence="8 10" id="KW-0131">Cell cycle</keyword>
<feature type="region of interest" description="Disordered" evidence="11">
    <location>
        <begin position="366"/>
        <end position="385"/>
    </location>
</feature>
<feature type="binding site" evidence="10">
    <location>
        <position position="293"/>
    </location>
    <ligand>
        <name>UDP-N-acetyl-alpha-D-glucosamine</name>
        <dbReference type="ChEBI" id="CHEBI:57705"/>
    </ligand>
</feature>
<dbReference type="Pfam" id="PF03033">
    <property type="entry name" value="Glyco_transf_28"/>
    <property type="match status" value="1"/>
</dbReference>
<evidence type="ECO:0000256" key="11">
    <source>
        <dbReference type="SAM" id="MobiDB-lite"/>
    </source>
</evidence>
<dbReference type="GO" id="GO:0050511">
    <property type="term" value="F:undecaprenyldiphospho-muramoylpentapeptide beta-N-acetylglucosaminyltransferase activity"/>
    <property type="evidence" value="ECO:0007669"/>
    <property type="project" value="UniProtKB-UniRule"/>
</dbReference>
<keyword evidence="9 10" id="KW-0961">Cell wall biogenesis/degradation</keyword>
<feature type="domain" description="Glycosyl transferase family 28 C-terminal" evidence="13">
    <location>
        <begin position="192"/>
        <end position="346"/>
    </location>
</feature>
<comment type="caution">
    <text evidence="10">Lacks conserved residue(s) required for the propagation of feature annotation.</text>
</comment>
<accession>A0A150H8E4</accession>
<dbReference type="Gene3D" id="3.40.50.2000">
    <property type="entry name" value="Glycogen Phosphorylase B"/>
    <property type="match status" value="2"/>
</dbReference>
<keyword evidence="4 10" id="KW-0808">Transferase</keyword>
<comment type="subcellular location">
    <subcellularLocation>
        <location evidence="10">Cell membrane</location>
        <topology evidence="10">Peripheral membrane protein</topology>
        <orientation evidence="10">Cytoplasmic side</orientation>
    </subcellularLocation>
</comment>
<feature type="binding site" evidence="10">
    <location>
        <position position="125"/>
    </location>
    <ligand>
        <name>UDP-N-acetyl-alpha-D-glucosamine</name>
        <dbReference type="ChEBI" id="CHEBI:57705"/>
    </ligand>
</feature>
<dbReference type="GO" id="GO:0051991">
    <property type="term" value="F:UDP-N-acetyl-D-glucosamine:N-acetylmuramoyl-L-alanyl-D-glutamyl-meso-2,6-diaminopimelyl-D-alanyl-D-alanine-diphosphoundecaprenol 4-beta-N-acetylglucosaminlytransferase activity"/>
    <property type="evidence" value="ECO:0007669"/>
    <property type="project" value="RHEA"/>
</dbReference>
<dbReference type="HAMAP" id="MF_00033">
    <property type="entry name" value="MurG"/>
    <property type="match status" value="1"/>
</dbReference>
<sequence>MVNVLFAGGGTTGHVAPMLSIAEDLRFQDPDSDILMLGTDEGLEKRLVPQAGYRLQTIPKVPFPRGLSPKILTFPFQFTSSIRQVRRLLKKQKTDVVVGVGGYVCPPAYLAAKSLGIPIVLHEANAVPGMANKLGARYAEASNIGFTFASTPMAGEQVGMPMRIEIAQVDRSDRQQRAQAAERLGINPDMTTLVVTGGSSGAQKINEAFVQTAAEFTGVQVLHITGAGKADELREAAKDSPDYHVVEYVDGMENAYAAADLIVCRSGAGTVAEVTVAEVPAVYVPLAIGNGEQKRNAADSVAAGASILIDNADFTAESVRNTVLPLLRNPEQLEKMSAAARGLEFPVNADRAMTKKIFAAAGIAHPGREYPPARQTRRERGTKES</sequence>
<feature type="binding site" evidence="10">
    <location>
        <position position="199"/>
    </location>
    <ligand>
        <name>UDP-N-acetyl-alpha-D-glucosamine</name>
        <dbReference type="ChEBI" id="CHEBI:57705"/>
    </ligand>
</feature>
<organism evidence="14 15">
    <name type="scientific">Brevibacterium ravenspurgense</name>
    <dbReference type="NCBI Taxonomy" id="479117"/>
    <lineage>
        <taxon>Bacteria</taxon>
        <taxon>Bacillati</taxon>
        <taxon>Actinomycetota</taxon>
        <taxon>Actinomycetes</taxon>
        <taxon>Micrococcales</taxon>
        <taxon>Brevibacteriaceae</taxon>
        <taxon>Brevibacterium</taxon>
    </lineage>
</organism>
<evidence type="ECO:0000259" key="12">
    <source>
        <dbReference type="Pfam" id="PF03033"/>
    </source>
</evidence>
<keyword evidence="2 10" id="KW-0132">Cell division</keyword>
<dbReference type="EC" id="2.4.1.227" evidence="10"/>
<keyword evidence="1 10" id="KW-1003">Cell membrane</keyword>
<evidence type="ECO:0000313" key="14">
    <source>
        <dbReference type="EMBL" id="KXZ57940.1"/>
    </source>
</evidence>
<keyword evidence="6 10" id="KW-0573">Peptidoglycan synthesis</keyword>
<keyword evidence="15" id="KW-1185">Reference proteome</keyword>
<dbReference type="InterPro" id="IPR007235">
    <property type="entry name" value="Glyco_trans_28_C"/>
</dbReference>
<dbReference type="InterPro" id="IPR004276">
    <property type="entry name" value="GlycoTrans_28_N"/>
</dbReference>
<evidence type="ECO:0000256" key="4">
    <source>
        <dbReference type="ARBA" id="ARBA00022679"/>
    </source>
</evidence>
<dbReference type="GO" id="GO:0005886">
    <property type="term" value="C:plasma membrane"/>
    <property type="evidence" value="ECO:0007669"/>
    <property type="project" value="UniProtKB-SubCell"/>
</dbReference>
<dbReference type="GO" id="GO:0071555">
    <property type="term" value="P:cell wall organization"/>
    <property type="evidence" value="ECO:0007669"/>
    <property type="project" value="UniProtKB-KW"/>
</dbReference>
<dbReference type="UniPathway" id="UPA00219"/>
<evidence type="ECO:0000256" key="1">
    <source>
        <dbReference type="ARBA" id="ARBA00022475"/>
    </source>
</evidence>
<dbReference type="InterPro" id="IPR006009">
    <property type="entry name" value="GlcNAc_MurG"/>
</dbReference>
<evidence type="ECO:0000256" key="6">
    <source>
        <dbReference type="ARBA" id="ARBA00022984"/>
    </source>
</evidence>
<dbReference type="PANTHER" id="PTHR21015">
    <property type="entry name" value="UDP-N-ACETYLGLUCOSAMINE--N-ACETYLMURAMYL-(PENTAPEPTIDE) PYROPHOSPHORYL-UNDECAPRENOL N-ACETYLGLUCOSAMINE TRANSFERASE 1"/>
    <property type="match status" value="1"/>
</dbReference>
<dbReference type="RefSeq" id="WP_062020836.1">
    <property type="nucleotide sequence ID" value="NZ_LQQC01000010.1"/>
</dbReference>
<evidence type="ECO:0000256" key="3">
    <source>
        <dbReference type="ARBA" id="ARBA00022676"/>
    </source>
</evidence>
<comment type="catalytic activity">
    <reaction evidence="10">
        <text>di-trans,octa-cis-undecaprenyl diphospho-N-acetyl-alpha-D-muramoyl-L-alanyl-D-glutamyl-meso-2,6-diaminopimeloyl-D-alanyl-D-alanine + UDP-N-acetyl-alpha-D-glucosamine = di-trans,octa-cis-undecaprenyl diphospho-[N-acetyl-alpha-D-glucosaminyl-(1-&gt;4)]-N-acetyl-alpha-D-muramoyl-L-alanyl-D-glutamyl-meso-2,6-diaminopimeloyl-D-alanyl-D-alanine + UDP + H(+)</text>
        <dbReference type="Rhea" id="RHEA:31227"/>
        <dbReference type="ChEBI" id="CHEBI:15378"/>
        <dbReference type="ChEBI" id="CHEBI:57705"/>
        <dbReference type="ChEBI" id="CHEBI:58223"/>
        <dbReference type="ChEBI" id="CHEBI:61387"/>
        <dbReference type="ChEBI" id="CHEBI:61388"/>
        <dbReference type="EC" id="2.4.1.227"/>
    </reaction>
</comment>
<comment type="pathway">
    <text evidence="10">Cell wall biogenesis; peptidoglycan biosynthesis.</text>
</comment>
<keyword evidence="7 10" id="KW-0472">Membrane</keyword>
<evidence type="ECO:0000256" key="2">
    <source>
        <dbReference type="ARBA" id="ARBA00022618"/>
    </source>
</evidence>
<dbReference type="GO" id="GO:0051301">
    <property type="term" value="P:cell division"/>
    <property type="evidence" value="ECO:0007669"/>
    <property type="project" value="UniProtKB-KW"/>
</dbReference>
<protein>
    <recommendedName>
        <fullName evidence="10">UDP-N-acetylglucosamine--N-acetylmuramyl-(pentapeptide) pyrophosphoryl-undecaprenol N-acetylglucosamine transferase</fullName>
        <ecNumber evidence="10">2.4.1.227</ecNumber>
    </recommendedName>
    <alternativeName>
        <fullName evidence="10">Undecaprenyl-PP-MurNAc-pentapeptide-UDPGlcNAc GlcNAc transferase</fullName>
    </alternativeName>
</protein>
<dbReference type="CDD" id="cd03785">
    <property type="entry name" value="GT28_MurG"/>
    <property type="match status" value="1"/>
</dbReference>
<evidence type="ECO:0000256" key="8">
    <source>
        <dbReference type="ARBA" id="ARBA00023306"/>
    </source>
</evidence>
<feature type="domain" description="Glycosyltransferase family 28 N-terminal" evidence="12">
    <location>
        <begin position="4"/>
        <end position="141"/>
    </location>
</feature>
<comment type="similarity">
    <text evidence="10">Belongs to the glycosyltransferase 28 family. MurG subfamily.</text>
</comment>
<dbReference type="AlphaFoldDB" id="A0A150H8E4"/>
<dbReference type="PANTHER" id="PTHR21015:SF22">
    <property type="entry name" value="GLYCOSYLTRANSFERASE"/>
    <property type="match status" value="1"/>
</dbReference>
<dbReference type="Proteomes" id="UP000243589">
    <property type="component" value="Unassembled WGS sequence"/>
</dbReference>
<dbReference type="GO" id="GO:0009252">
    <property type="term" value="P:peptidoglycan biosynthetic process"/>
    <property type="evidence" value="ECO:0007669"/>
    <property type="project" value="UniProtKB-UniRule"/>
</dbReference>
<name>A0A150H8E4_9MICO</name>
<keyword evidence="5 10" id="KW-0133">Cell shape</keyword>
<evidence type="ECO:0000256" key="10">
    <source>
        <dbReference type="HAMAP-Rule" id="MF_00033"/>
    </source>
</evidence>
<gene>
    <name evidence="10 14" type="primary">murG</name>
    <name evidence="14" type="ORF">Bravens_00972</name>
</gene>
<dbReference type="GO" id="GO:0005975">
    <property type="term" value="P:carbohydrate metabolic process"/>
    <property type="evidence" value="ECO:0007669"/>
    <property type="project" value="InterPro"/>
</dbReference>
<evidence type="ECO:0000256" key="5">
    <source>
        <dbReference type="ARBA" id="ARBA00022960"/>
    </source>
</evidence>
<evidence type="ECO:0000256" key="9">
    <source>
        <dbReference type="ARBA" id="ARBA00023316"/>
    </source>
</evidence>
<dbReference type="GO" id="GO:0008360">
    <property type="term" value="P:regulation of cell shape"/>
    <property type="evidence" value="ECO:0007669"/>
    <property type="project" value="UniProtKB-KW"/>
</dbReference>
<dbReference type="PATRIC" id="fig|479117.4.peg.971"/>
<dbReference type="Pfam" id="PF04101">
    <property type="entry name" value="Glyco_tran_28_C"/>
    <property type="match status" value="1"/>
</dbReference>
<keyword evidence="3 10" id="KW-0328">Glycosyltransferase</keyword>
<feature type="compositionally biased region" description="Basic and acidic residues" evidence="11">
    <location>
        <begin position="376"/>
        <end position="385"/>
    </location>
</feature>
<proteinExistence type="inferred from homology"/>
<feature type="binding site" evidence="10">
    <location>
        <position position="163"/>
    </location>
    <ligand>
        <name>UDP-N-acetyl-alpha-D-glucosamine</name>
        <dbReference type="ChEBI" id="CHEBI:57705"/>
    </ligand>
</feature>
<evidence type="ECO:0000259" key="13">
    <source>
        <dbReference type="Pfam" id="PF04101"/>
    </source>
</evidence>
<evidence type="ECO:0000313" key="15">
    <source>
        <dbReference type="Proteomes" id="UP000243589"/>
    </source>
</evidence>
<evidence type="ECO:0000256" key="7">
    <source>
        <dbReference type="ARBA" id="ARBA00023136"/>
    </source>
</evidence>
<dbReference type="NCBIfam" id="TIGR01133">
    <property type="entry name" value="murG"/>
    <property type="match status" value="1"/>
</dbReference>
<comment type="caution">
    <text evidence="14">The sequence shown here is derived from an EMBL/GenBank/DDBJ whole genome shotgun (WGS) entry which is preliminary data.</text>
</comment>
<dbReference type="SUPFAM" id="SSF53756">
    <property type="entry name" value="UDP-Glycosyltransferase/glycogen phosphorylase"/>
    <property type="match status" value="1"/>
</dbReference>
<comment type="function">
    <text evidence="10">Cell wall formation. Catalyzes the transfer of a GlcNAc subunit on undecaprenyl-pyrophosphoryl-MurNAc-pentapeptide (lipid intermediate I) to form undecaprenyl-pyrophosphoryl-MurNAc-(pentapeptide)GlcNAc (lipid intermediate II).</text>
</comment>
<dbReference type="EMBL" id="LQQC01000010">
    <property type="protein sequence ID" value="KXZ57940.1"/>
    <property type="molecule type" value="Genomic_DNA"/>
</dbReference>
<reference evidence="14 15" key="1">
    <citation type="submission" date="2016-01" db="EMBL/GenBank/DDBJ databases">
        <title>Use of Whole Genome Sequencing to ascertain that Brevibacterium massiliense (Roux, Raoult 2009) is a later heterotypic synonym of Brevibacterium ravenspurgense (Mages 2008).</title>
        <authorList>
            <person name="Bernier A.-M."/>
            <person name="Burdz T."/>
            <person name="Huynh C."/>
            <person name="Pachecho A.L."/>
            <person name="Wiebe D."/>
            <person name="Bonner C."/>
            <person name="Bernard K."/>
        </authorList>
    </citation>
    <scope>NUCLEOTIDE SEQUENCE [LARGE SCALE GENOMIC DNA]</scope>
    <source>
        <strain evidence="14 15">CCUG56047</strain>
    </source>
</reference>